<protein>
    <submittedName>
        <fullName evidence="5">Peptide/nickel transport system substrate-binding protein</fullName>
    </submittedName>
</protein>
<dbReference type="InterPro" id="IPR039424">
    <property type="entry name" value="SBP_5"/>
</dbReference>
<dbReference type="EMBL" id="QJKF01000019">
    <property type="protein sequence ID" value="PXX56581.1"/>
    <property type="molecule type" value="Genomic_DNA"/>
</dbReference>
<dbReference type="GO" id="GO:0043190">
    <property type="term" value="C:ATP-binding cassette (ABC) transporter complex"/>
    <property type="evidence" value="ECO:0007669"/>
    <property type="project" value="InterPro"/>
</dbReference>
<dbReference type="PANTHER" id="PTHR30290:SF38">
    <property type="entry name" value="D,D-DIPEPTIDE-BINDING PERIPLASMIC PROTEIN DDPA-RELATED"/>
    <property type="match status" value="1"/>
</dbReference>
<dbReference type="AlphaFoldDB" id="A0A318JPE9"/>
<dbReference type="Gene3D" id="3.40.190.10">
    <property type="entry name" value="Periplasmic binding protein-like II"/>
    <property type="match status" value="1"/>
</dbReference>
<dbReference type="GO" id="GO:0042597">
    <property type="term" value="C:periplasmic space"/>
    <property type="evidence" value="ECO:0007669"/>
    <property type="project" value="UniProtKB-ARBA"/>
</dbReference>
<dbReference type="PANTHER" id="PTHR30290">
    <property type="entry name" value="PERIPLASMIC BINDING COMPONENT OF ABC TRANSPORTER"/>
    <property type="match status" value="1"/>
</dbReference>
<dbReference type="Gene3D" id="3.10.105.10">
    <property type="entry name" value="Dipeptide-binding Protein, Domain 3"/>
    <property type="match status" value="1"/>
</dbReference>
<dbReference type="InterPro" id="IPR030678">
    <property type="entry name" value="Peptide/Ni-bd"/>
</dbReference>
<dbReference type="GO" id="GO:0015833">
    <property type="term" value="P:peptide transport"/>
    <property type="evidence" value="ECO:0007669"/>
    <property type="project" value="TreeGrafter"/>
</dbReference>
<evidence type="ECO:0000259" key="4">
    <source>
        <dbReference type="Pfam" id="PF00496"/>
    </source>
</evidence>
<dbReference type="PROSITE" id="PS51257">
    <property type="entry name" value="PROKAR_LIPOPROTEIN"/>
    <property type="match status" value="1"/>
</dbReference>
<dbReference type="Pfam" id="PF00496">
    <property type="entry name" value="SBP_bac_5"/>
    <property type="match status" value="1"/>
</dbReference>
<feature type="signal peptide" evidence="3">
    <location>
        <begin position="1"/>
        <end position="19"/>
    </location>
</feature>
<evidence type="ECO:0000256" key="1">
    <source>
        <dbReference type="ARBA" id="ARBA00022729"/>
    </source>
</evidence>
<dbReference type="GO" id="GO:1904680">
    <property type="term" value="F:peptide transmembrane transporter activity"/>
    <property type="evidence" value="ECO:0007669"/>
    <property type="project" value="TreeGrafter"/>
</dbReference>
<feature type="region of interest" description="Disordered" evidence="2">
    <location>
        <begin position="29"/>
        <end position="51"/>
    </location>
</feature>
<feature type="chain" id="PRO_5039025389" evidence="3">
    <location>
        <begin position="20"/>
        <end position="543"/>
    </location>
</feature>
<evidence type="ECO:0000313" key="5">
    <source>
        <dbReference type="EMBL" id="PXX56581.1"/>
    </source>
</evidence>
<evidence type="ECO:0000313" key="6">
    <source>
        <dbReference type="Proteomes" id="UP000247569"/>
    </source>
</evidence>
<reference evidence="5 6" key="1">
    <citation type="submission" date="2018-05" db="EMBL/GenBank/DDBJ databases">
        <title>Genomic Encyclopedia of Type Strains, Phase IV (KMG-IV): sequencing the most valuable type-strain genomes for metagenomic binning, comparative biology and taxonomic classification.</title>
        <authorList>
            <person name="Goeker M."/>
        </authorList>
    </citation>
    <scope>NUCLEOTIDE SEQUENCE [LARGE SCALE GENOMIC DNA]</scope>
    <source>
        <strain evidence="5 6">DSM 44704</strain>
    </source>
</reference>
<accession>A0A318JPE9</accession>
<dbReference type="Proteomes" id="UP000247569">
    <property type="component" value="Unassembled WGS sequence"/>
</dbReference>
<feature type="domain" description="Solute-binding protein family 5" evidence="4">
    <location>
        <begin position="93"/>
        <end position="460"/>
    </location>
</feature>
<keyword evidence="1 3" id="KW-0732">Signal</keyword>
<dbReference type="PIRSF" id="PIRSF002741">
    <property type="entry name" value="MppA"/>
    <property type="match status" value="1"/>
</dbReference>
<dbReference type="SUPFAM" id="SSF53850">
    <property type="entry name" value="Periplasmic binding protein-like II"/>
    <property type="match status" value="1"/>
</dbReference>
<evidence type="ECO:0000256" key="2">
    <source>
        <dbReference type="SAM" id="MobiDB-lite"/>
    </source>
</evidence>
<comment type="caution">
    <text evidence="5">The sequence shown here is derived from an EMBL/GenBank/DDBJ whole genome shotgun (WGS) entry which is preliminary data.</text>
</comment>
<dbReference type="InterPro" id="IPR000914">
    <property type="entry name" value="SBP_5_dom"/>
</dbReference>
<keyword evidence="6" id="KW-1185">Reference proteome</keyword>
<proteinExistence type="predicted"/>
<dbReference type="Gene3D" id="3.90.76.10">
    <property type="entry name" value="Dipeptide-binding Protein, Domain 1"/>
    <property type="match status" value="1"/>
</dbReference>
<sequence>MLARFTRMLVLGVTAVAIASCAPVQHPAGTATHTDDYGTPVGSQPVREGGDLVMGLSSEPDKLDPTTSSSLYTRYVMNSICEKLYDNDASGNLVPQLATALPTVSPDGLTVTIPVRTGIKFADGAPFDAAAVQTSLQRHFSMKTSQRTSEMGPIASIETADPTHVVLRYKKPFAPITAALADRAGMIMSPVELAKDEGKNFADHPVCIGPFKFVKRVPQTSIVVERDPLYYDAQKVHLDKVTYRIMTDANIRASNLRSGDIQVADTISPQDVDALAKDPDLHLLQSASLGFQGIYLNIGNVDGVGKPAKPIDTPLAKNARIREAFSLSIDRQTLVNTVFNNWYEPACSGIVPKSTYATPAGIACPPYDPQRSKQLLQEAGVPMPYPITLQVTNSQDQLRYAQALQANVAEGGFDLKIVPAEYSTLLDVQKRGTYEAILLGWSGRLDPDANITRFLTTGSGGNYGGFSSPKLDDLLAKASRTGDTAQRAELYGQATKVIQEENPYLYTYRIRVLTVHTTRVTGIEAYADGVVRLGKAAFTDQKS</sequence>
<gene>
    <name evidence="5" type="ORF">DFR70_119133</name>
</gene>
<evidence type="ECO:0000256" key="3">
    <source>
        <dbReference type="SAM" id="SignalP"/>
    </source>
</evidence>
<dbReference type="OrthoDB" id="9796817at2"/>
<name>A0A318JPE9_9NOCA</name>
<organism evidence="5 6">
    <name type="scientific">Nocardia tenerifensis</name>
    <dbReference type="NCBI Taxonomy" id="228006"/>
    <lineage>
        <taxon>Bacteria</taxon>
        <taxon>Bacillati</taxon>
        <taxon>Actinomycetota</taxon>
        <taxon>Actinomycetes</taxon>
        <taxon>Mycobacteriales</taxon>
        <taxon>Nocardiaceae</taxon>
        <taxon>Nocardia</taxon>
    </lineage>
</organism>